<evidence type="ECO:0000313" key="2">
    <source>
        <dbReference type="Proteomes" id="UP000295560"/>
    </source>
</evidence>
<dbReference type="AlphaFoldDB" id="A0A4R1HQ30"/>
<accession>A0A4R1HQ30</accession>
<protein>
    <submittedName>
        <fullName evidence="1">Uncharacterized protein</fullName>
    </submittedName>
</protein>
<dbReference type="EMBL" id="SMFZ01000001">
    <property type="protein sequence ID" value="TCK24687.1"/>
    <property type="molecule type" value="Genomic_DNA"/>
</dbReference>
<evidence type="ECO:0000313" key="1">
    <source>
        <dbReference type="EMBL" id="TCK24687.1"/>
    </source>
</evidence>
<organism evidence="1 2">
    <name type="scientific">Pseudonocardia endophytica</name>
    <dbReference type="NCBI Taxonomy" id="401976"/>
    <lineage>
        <taxon>Bacteria</taxon>
        <taxon>Bacillati</taxon>
        <taxon>Actinomycetota</taxon>
        <taxon>Actinomycetes</taxon>
        <taxon>Pseudonocardiales</taxon>
        <taxon>Pseudonocardiaceae</taxon>
        <taxon>Pseudonocardia</taxon>
    </lineage>
</organism>
<keyword evidence="2" id="KW-1185">Reference proteome</keyword>
<dbReference type="RefSeq" id="WP_132421112.1">
    <property type="nucleotide sequence ID" value="NZ_SMFZ01000001.1"/>
</dbReference>
<gene>
    <name evidence="1" type="ORF">EV378_0473</name>
</gene>
<reference evidence="1 2" key="1">
    <citation type="submission" date="2019-03" db="EMBL/GenBank/DDBJ databases">
        <title>Sequencing the genomes of 1000 actinobacteria strains.</title>
        <authorList>
            <person name="Klenk H.-P."/>
        </authorList>
    </citation>
    <scope>NUCLEOTIDE SEQUENCE [LARGE SCALE GENOMIC DNA]</scope>
    <source>
        <strain evidence="1 2">DSM 44969</strain>
    </source>
</reference>
<name>A0A4R1HQ30_PSEEN</name>
<comment type="caution">
    <text evidence="1">The sequence shown here is derived from an EMBL/GenBank/DDBJ whole genome shotgun (WGS) entry which is preliminary data.</text>
</comment>
<proteinExistence type="predicted"/>
<sequence length="62" mass="6490">MTSTPPPDDPGERPLESLRADVADAVGALDGLEDRPVAEHVAVYERLHTVLGDALSAGPDRA</sequence>
<dbReference type="Proteomes" id="UP000295560">
    <property type="component" value="Unassembled WGS sequence"/>
</dbReference>